<feature type="transmembrane region" description="Helical" evidence="8">
    <location>
        <begin position="223"/>
        <end position="244"/>
    </location>
</feature>
<feature type="transmembrane region" description="Helical" evidence="8">
    <location>
        <begin position="1647"/>
        <end position="1668"/>
    </location>
</feature>
<feature type="transmembrane region" description="Helical" evidence="8">
    <location>
        <begin position="1077"/>
        <end position="1096"/>
    </location>
</feature>
<feature type="transmembrane region" description="Helical" evidence="8">
    <location>
        <begin position="1266"/>
        <end position="1288"/>
    </location>
</feature>
<feature type="transmembrane region" description="Helical" evidence="8">
    <location>
        <begin position="597"/>
        <end position="621"/>
    </location>
</feature>
<feature type="transmembrane region" description="Helical" evidence="8">
    <location>
        <begin position="869"/>
        <end position="892"/>
    </location>
</feature>
<feature type="domain" description="G-protein coupled receptors family 1 profile" evidence="9">
    <location>
        <begin position="1544"/>
        <end position="1793"/>
    </location>
</feature>
<evidence type="ECO:0000256" key="2">
    <source>
        <dbReference type="ARBA" id="ARBA00022692"/>
    </source>
</evidence>
<feature type="transmembrane region" description="Helical" evidence="8">
    <location>
        <begin position="185"/>
        <end position="203"/>
    </location>
</feature>
<feature type="transmembrane region" description="Helical" evidence="8">
    <location>
        <begin position="1032"/>
        <end position="1053"/>
    </location>
</feature>
<dbReference type="Pfam" id="PF00001">
    <property type="entry name" value="7tm_1"/>
    <property type="match status" value="6"/>
</dbReference>
<keyword evidence="11" id="KW-1185">Reference proteome</keyword>
<organism evidence="10 11">
    <name type="scientific">Acropora cervicornis</name>
    <name type="common">Staghorn coral</name>
    <dbReference type="NCBI Taxonomy" id="6130"/>
    <lineage>
        <taxon>Eukaryota</taxon>
        <taxon>Metazoa</taxon>
        <taxon>Cnidaria</taxon>
        <taxon>Anthozoa</taxon>
        <taxon>Hexacorallia</taxon>
        <taxon>Scleractinia</taxon>
        <taxon>Astrocoeniina</taxon>
        <taxon>Acroporidae</taxon>
        <taxon>Acropora</taxon>
    </lineage>
</organism>
<name>A0AAD9VF33_ACRCE</name>
<dbReference type="SUPFAM" id="SSF81321">
    <property type="entry name" value="Family A G protein-coupled receptor-like"/>
    <property type="match status" value="6"/>
</dbReference>
<dbReference type="Proteomes" id="UP001249851">
    <property type="component" value="Unassembled WGS sequence"/>
</dbReference>
<feature type="transmembrane region" description="Helical" evidence="8">
    <location>
        <begin position="472"/>
        <end position="493"/>
    </location>
</feature>
<evidence type="ECO:0000259" key="9">
    <source>
        <dbReference type="PROSITE" id="PS50262"/>
    </source>
</evidence>
<keyword evidence="2 8" id="KW-0812">Transmembrane</keyword>
<protein>
    <submittedName>
        <fullName evidence="10">Galanin receptor 2b</fullName>
    </submittedName>
</protein>
<feature type="transmembrane region" description="Helical" evidence="8">
    <location>
        <begin position="954"/>
        <end position="972"/>
    </location>
</feature>
<feature type="transmembrane region" description="Helical" evidence="8">
    <location>
        <begin position="1386"/>
        <end position="1405"/>
    </location>
</feature>
<keyword evidence="3 8" id="KW-1133">Transmembrane helix</keyword>
<dbReference type="InterPro" id="IPR035940">
    <property type="entry name" value="CAP_sf"/>
</dbReference>
<sequence>MHRVPALTWAADLANDAQEYAEKLARARTLRHASKSERKEAGENLAYFTGSFDSSGEKATSMWLFPPFMFGKVLGMGLHTQQFSATESARHQVIQTMATSDGFPTSVIVSFVVFYSVVFLFSVAGNTVVICASYLKIKRGQRSINAFIANLAIADLTFTVLSTLDFVNFLWAWHGGRVSCKAQSFLIEVCYTSSIMTLTLISFERRKAVITPLTVRTSSHNEYIKLITLWIASLVIGSPLLFAYDISKDASGSLICSNASFGDLGKQVYYSIHTVFVFIVPLTYMLYAQFTTFKALRTRVFLTPHAFSTASSKRHRKVAKILVALTVAFIVCWAPFIAIRTMMYYHLTDDGYFWRGSQLLIFLNTALDPLLYGIYGEDNRRFFQRFNCKRAPSHAAKTRTTELMLSILNCINFAWTWLGGTVTCKLQGFLLEACYNTSIITLAVISFERRRAVLTPFIARTSDPDGEYRKSIAIWIASFVIGSPLLFAYVVKVNKDGSLVCNNSSFGVLGKQVYYSLHTAFIFVVPLLYMIYAQSTIFFALISRVAPTEHTLIAASSLRLRKATRTLMALTMAFIICWAPFIVVRTLMYFHLMPVGYFWRGCQVLIVLNTVLDPLLYGICVRRHLVIKFQKYFVKEEKKKRKYVLDIQQIEEDDNVIGCSHCIDLVLFSVGGNILVLRTCYRAIKRRQSINWFIANLACSDLAFTVLSILNCINFAWTWLGGTVTCKLQGFLLEACYNTSIITLAVISFERRRAVLTPFIARTSDPDGEYRKSIAIWIASFVIGSPLLFAYVVKVNKDGSLVCNNSSFGVLGKQVYYSLHTAFIFVVPLLYMIYAQSTIFFALISRVAPTENTLIAASSLRLRKATRTLMALTMAFIICWAPFIVVRTLMYFHLMPVGYFWRGCQVLIVLNTVLDPLLYGICIRRLFLLSIVGNVVVLYSCYKVLKRRQSTLKWFIANLALADLTFTVLTTFDSINFLWTWLGGKASCKLQGFLVEASYTASIMTLVVISSERRKAVVTPFSTRMDASDGNYKKLVLIWIASLLIGSPLLYAYEVQMATNHSVICSNASFGDLQRQIYYSIHAVFVLIIPLTYMICAQTSVFKTLRSRVFPIRNAFTSVSSTRHRKVAKTLATLTVVFTVCWTPFITVRTMMYFHLIGGGYIFRTSQLLILLNATLNPFLYGIYGENNGRIVQRFKWAPFPTTGVAKTKTMAKSNSHPLVILVSYTCFYSIVFLLSIGGNLVVLCDCYRRKKRRGRSSLKWLIANLAFADFVFTLLTILDVIGSLWTWLGGTVSCKIQGFLIEACYTASIMTLVVITFERRKAVVTPFSTRANISGSRTCKKLAVLWIVSLVIGSPLLYAYEVETGNTSGLFICSNVKFGKLGRQVYYSIHAVCFFIIPLTYMIYAQNAIFIALRSSAIPSKNDFTTASTDRHRKVAKILVALTVTFTACWAPFIIVRELIYFYLADEGYYWRACQLLVFLNTALDPILYGIYGNKMKRFFPRFFMSARYRKFAKQKQTKKMTATLFVPFVVFYCSIFLSSVLGNVVVLCRCFWTVGRQASSIRWFIANLAVSDLTFMVLTLFDYVAYFWTWPGGSATCKLQGFLIEVCYTTSILTLVVISSERRRAVVSPFSVITRPSQGKKKKITCIWIVSFVVGSPLLFAYNVNINESGLTRCTNISFGDLSKQIYYSIHGIGVFIIPLAYMVYAQTKIFRTLRSRAATARDYFITGPTNCHRKVAKTLAAFSIAFVFCWTPFIIFRTLAYYRVIEEETYSWVGCQLLILLNTVLDPILYGIYGENMKTSLRRFFKCTCRRRFQESTLNP</sequence>
<accession>A0AAD9VF33</accession>
<feature type="transmembrane region" description="Helical" evidence="8">
    <location>
        <begin position="1522"/>
        <end position="1543"/>
    </location>
</feature>
<feature type="transmembrane region" description="Helical" evidence="8">
    <location>
        <begin position="774"/>
        <end position="795"/>
    </location>
</feature>
<comment type="caution">
    <text evidence="10">The sequence shown here is derived from an EMBL/GenBank/DDBJ whole genome shotgun (WGS) entry which is preliminary data.</text>
</comment>
<dbReference type="InterPro" id="IPR000276">
    <property type="entry name" value="GPCR_Rhodpsn"/>
</dbReference>
<keyword evidence="4" id="KW-0297">G-protein coupled receptor</keyword>
<feature type="domain" description="G-protein coupled receptors family 1 profile" evidence="9">
    <location>
        <begin position="415"/>
        <end position="617"/>
    </location>
</feature>
<keyword evidence="6 10" id="KW-0675">Receptor</keyword>
<feature type="transmembrane region" description="Helical" evidence="8">
    <location>
        <begin position="917"/>
        <end position="942"/>
    </location>
</feature>
<feature type="transmembrane region" description="Helical" evidence="8">
    <location>
        <begin position="1742"/>
        <end position="1767"/>
    </location>
</feature>
<feature type="transmembrane region" description="Helical" evidence="8">
    <location>
        <begin position="1343"/>
        <end position="1361"/>
    </location>
</feature>
<dbReference type="Gene3D" id="1.20.1070.10">
    <property type="entry name" value="Rhodopsin 7-helix transmembrane proteins"/>
    <property type="match status" value="6"/>
</dbReference>
<feature type="transmembrane region" description="Helical" evidence="8">
    <location>
        <begin position="1773"/>
        <end position="1796"/>
    </location>
</feature>
<reference evidence="10" key="1">
    <citation type="journal article" date="2023" name="G3 (Bethesda)">
        <title>Whole genome assembly and annotation of the endangered Caribbean coral Acropora cervicornis.</title>
        <authorList>
            <person name="Selwyn J.D."/>
            <person name="Vollmer S.V."/>
        </authorList>
    </citation>
    <scope>NUCLEOTIDE SEQUENCE</scope>
    <source>
        <strain evidence="10">K2</strain>
    </source>
</reference>
<feature type="domain" description="G-protein coupled receptors family 1 profile" evidence="9">
    <location>
        <begin position="672"/>
        <end position="919"/>
    </location>
</feature>
<dbReference type="EMBL" id="JARQWQ010000004">
    <property type="protein sequence ID" value="KAK2572146.1"/>
    <property type="molecule type" value="Genomic_DNA"/>
</dbReference>
<dbReference type="PROSITE" id="PS50262">
    <property type="entry name" value="G_PROTEIN_RECEP_F1_2"/>
    <property type="match status" value="6"/>
</dbReference>
<feature type="transmembrane region" description="Helical" evidence="8">
    <location>
        <begin position="321"/>
        <end position="346"/>
    </location>
</feature>
<evidence type="ECO:0000313" key="10">
    <source>
        <dbReference type="EMBL" id="KAK2572146.1"/>
    </source>
</evidence>
<feature type="domain" description="G-protein coupled receptors family 1 profile" evidence="9">
    <location>
        <begin position="125"/>
        <end position="372"/>
    </location>
</feature>
<feature type="transmembrane region" description="Helical" evidence="8">
    <location>
        <begin position="567"/>
        <end position="591"/>
    </location>
</feature>
<feature type="transmembrane region" description="Helical" evidence="8">
    <location>
        <begin position="1300"/>
        <end position="1318"/>
    </location>
</feature>
<dbReference type="Gene3D" id="3.40.33.10">
    <property type="entry name" value="CAP"/>
    <property type="match status" value="1"/>
</dbReference>
<evidence type="ECO:0000313" key="11">
    <source>
        <dbReference type="Proteomes" id="UP001249851"/>
    </source>
</evidence>
<feature type="transmembrane region" description="Helical" evidence="8">
    <location>
        <begin position="1563"/>
        <end position="1583"/>
    </location>
</feature>
<feature type="transmembrane region" description="Helical" evidence="8">
    <location>
        <begin position="268"/>
        <end position="287"/>
    </location>
</feature>
<feature type="transmembrane region" description="Helical" evidence="8">
    <location>
        <begin position="147"/>
        <end position="173"/>
    </location>
</feature>
<evidence type="ECO:0000256" key="4">
    <source>
        <dbReference type="ARBA" id="ARBA00023040"/>
    </source>
</evidence>
<feature type="transmembrane region" description="Helical" evidence="8">
    <location>
        <begin position="1219"/>
        <end position="1245"/>
    </location>
</feature>
<dbReference type="GO" id="GO:0005886">
    <property type="term" value="C:plasma membrane"/>
    <property type="evidence" value="ECO:0007669"/>
    <property type="project" value="TreeGrafter"/>
</dbReference>
<reference evidence="10" key="2">
    <citation type="journal article" date="2023" name="Science">
        <title>Genomic signatures of disease resistance in endangered staghorn corals.</title>
        <authorList>
            <person name="Vollmer S.V."/>
            <person name="Selwyn J.D."/>
            <person name="Despard B.A."/>
            <person name="Roesel C.L."/>
        </authorList>
    </citation>
    <scope>NUCLEOTIDE SEQUENCE</scope>
    <source>
        <strain evidence="10">K2</strain>
    </source>
</reference>
<dbReference type="SUPFAM" id="SSF55797">
    <property type="entry name" value="PR-1-like"/>
    <property type="match status" value="1"/>
</dbReference>
<feature type="transmembrane region" description="Helical" evidence="8">
    <location>
        <begin position="1439"/>
        <end position="1464"/>
    </location>
</feature>
<feature type="transmembrane region" description="Helical" evidence="8">
    <location>
        <begin position="352"/>
        <end position="375"/>
    </location>
</feature>
<evidence type="ECO:0000256" key="6">
    <source>
        <dbReference type="ARBA" id="ARBA00023170"/>
    </source>
</evidence>
<feature type="transmembrane region" description="Helical" evidence="8">
    <location>
        <begin position="815"/>
        <end position="834"/>
    </location>
</feature>
<dbReference type="PANTHER" id="PTHR45695">
    <property type="entry name" value="LEUCOKININ RECEPTOR-RELATED"/>
    <property type="match status" value="1"/>
</dbReference>
<dbReference type="GO" id="GO:0004930">
    <property type="term" value="F:G protein-coupled receptor activity"/>
    <property type="evidence" value="ECO:0007669"/>
    <property type="project" value="UniProtKB-KW"/>
</dbReference>
<comment type="subcellular location">
    <subcellularLocation>
        <location evidence="1">Membrane</location>
        <topology evidence="1">Multi-pass membrane protein</topology>
    </subcellularLocation>
</comment>
<feature type="transmembrane region" description="Helical" evidence="8">
    <location>
        <begin position="1688"/>
        <end position="1707"/>
    </location>
</feature>
<dbReference type="PANTHER" id="PTHR45695:SF9">
    <property type="entry name" value="LEUCOKININ RECEPTOR"/>
    <property type="match status" value="1"/>
</dbReference>
<feature type="transmembrane region" description="Helical" evidence="8">
    <location>
        <begin position="107"/>
        <end position="135"/>
    </location>
</feature>
<evidence type="ECO:0000256" key="7">
    <source>
        <dbReference type="ARBA" id="ARBA00023224"/>
    </source>
</evidence>
<evidence type="ECO:0000256" key="3">
    <source>
        <dbReference type="ARBA" id="ARBA00022989"/>
    </source>
</evidence>
<feature type="transmembrane region" description="Helical" evidence="8">
    <location>
        <begin position="1131"/>
        <end position="1154"/>
    </location>
</feature>
<feature type="transmembrane region" description="Helical" evidence="8">
    <location>
        <begin position="692"/>
        <end position="719"/>
    </location>
</feature>
<dbReference type="InterPro" id="IPR017452">
    <property type="entry name" value="GPCR_Rhodpsn_7TM"/>
</dbReference>
<dbReference type="PRINTS" id="PR00237">
    <property type="entry name" value="GPCRRHODOPSN"/>
</dbReference>
<proteinExistence type="predicted"/>
<feature type="transmembrane region" description="Helical" evidence="8">
    <location>
        <begin position="992"/>
        <end position="1011"/>
    </location>
</feature>
<keyword evidence="7" id="KW-0807">Transducer</keyword>
<feature type="transmembrane region" description="Helical" evidence="8">
    <location>
        <begin position="731"/>
        <end position="749"/>
    </location>
</feature>
<feature type="domain" description="G-protein coupled receptors family 1 profile" evidence="9">
    <location>
        <begin position="1239"/>
        <end position="1490"/>
    </location>
</feature>
<feature type="transmembrane region" description="Helical" evidence="8">
    <location>
        <begin position="513"/>
        <end position="532"/>
    </location>
</feature>
<evidence type="ECO:0000256" key="8">
    <source>
        <dbReference type="SAM" id="Phobius"/>
    </source>
</evidence>
<feature type="domain" description="G-protein coupled receptors family 1 profile" evidence="9">
    <location>
        <begin position="933"/>
        <end position="1181"/>
    </location>
</feature>
<keyword evidence="5 8" id="KW-0472">Membrane</keyword>
<evidence type="ECO:0000256" key="5">
    <source>
        <dbReference type="ARBA" id="ARBA00023136"/>
    </source>
</evidence>
<dbReference type="CDD" id="cd00637">
    <property type="entry name" value="7tm_classA_rhodopsin-like"/>
    <property type="match status" value="6"/>
</dbReference>
<evidence type="ECO:0000256" key="1">
    <source>
        <dbReference type="ARBA" id="ARBA00004141"/>
    </source>
</evidence>
<gene>
    <name evidence="10" type="ORF">P5673_002355</name>
</gene>